<proteinExistence type="predicted"/>
<keyword evidence="2" id="KW-1185">Reference proteome</keyword>
<dbReference type="AlphaFoldDB" id="A0AA85K665"/>
<dbReference type="PANTHER" id="PTHR47331">
    <property type="entry name" value="PHD-TYPE DOMAIN-CONTAINING PROTEIN"/>
    <property type="match status" value="1"/>
</dbReference>
<evidence type="ECO:0000259" key="1">
    <source>
        <dbReference type="Pfam" id="PF18701"/>
    </source>
</evidence>
<dbReference type="Proteomes" id="UP000050795">
    <property type="component" value="Unassembled WGS sequence"/>
</dbReference>
<organism evidence="2 3">
    <name type="scientific">Trichobilharzia regenti</name>
    <name type="common">Nasal bird schistosome</name>
    <dbReference type="NCBI Taxonomy" id="157069"/>
    <lineage>
        <taxon>Eukaryota</taxon>
        <taxon>Metazoa</taxon>
        <taxon>Spiralia</taxon>
        <taxon>Lophotrochozoa</taxon>
        <taxon>Platyhelminthes</taxon>
        <taxon>Trematoda</taxon>
        <taxon>Digenea</taxon>
        <taxon>Strigeidida</taxon>
        <taxon>Schistosomatoidea</taxon>
        <taxon>Schistosomatidae</taxon>
        <taxon>Trichobilharzia</taxon>
    </lineage>
</organism>
<evidence type="ECO:0000313" key="2">
    <source>
        <dbReference type="Proteomes" id="UP000050795"/>
    </source>
</evidence>
<dbReference type="PANTHER" id="PTHR47331:SF3">
    <property type="match status" value="1"/>
</dbReference>
<dbReference type="Pfam" id="PF18701">
    <property type="entry name" value="DUF5641"/>
    <property type="match status" value="1"/>
</dbReference>
<evidence type="ECO:0000313" key="3">
    <source>
        <dbReference type="WBParaSite" id="TREG1_64330.1"/>
    </source>
</evidence>
<reference evidence="2" key="1">
    <citation type="submission" date="2022-06" db="EMBL/GenBank/DDBJ databases">
        <authorList>
            <person name="Berger JAMES D."/>
            <person name="Berger JAMES D."/>
        </authorList>
    </citation>
    <scope>NUCLEOTIDE SEQUENCE [LARGE SCALE GENOMIC DNA]</scope>
</reference>
<feature type="domain" description="DUF5641" evidence="1">
    <location>
        <begin position="8"/>
        <end position="89"/>
    </location>
</feature>
<accession>A0AA85K665</accession>
<name>A0AA85K665_TRIRE</name>
<dbReference type="InterPro" id="IPR040676">
    <property type="entry name" value="DUF5641"/>
</dbReference>
<dbReference type="WBParaSite" id="TREG1_64330.1">
    <property type="protein sequence ID" value="TREG1_64330.1"/>
    <property type="gene ID" value="TREG1_64330"/>
</dbReference>
<sequence length="107" mass="12822">QYSSSTAIATFDWHRWLREYLPMLQARSKWLDVKRNLQPGDLVLVNSTDTERFLAKAIVKQVYYDQDGRDRTVRLKTATQEVERDKKRMFVGRSRQFEGSRYDKSTW</sequence>
<reference evidence="3" key="2">
    <citation type="submission" date="2023-11" db="UniProtKB">
        <authorList>
            <consortium name="WormBaseParasite"/>
        </authorList>
    </citation>
    <scope>IDENTIFICATION</scope>
</reference>
<protein>
    <recommendedName>
        <fullName evidence="1">DUF5641 domain-containing protein</fullName>
    </recommendedName>
</protein>